<evidence type="ECO:0000313" key="2">
    <source>
        <dbReference type="Proteomes" id="UP000217790"/>
    </source>
</evidence>
<name>A0A2H3DG29_ARMGA</name>
<sequence>MYGSWFDYWYWSSSSSVRVLDSCFSFNVLTIRSRFFPKEGYTIALNTHGADSLQAFSDEINTAGEIASSFNLIG</sequence>
<dbReference type="AlphaFoldDB" id="A0A2H3DG29"/>
<organism evidence="1 2">
    <name type="scientific">Armillaria gallica</name>
    <name type="common">Bulbous honey fungus</name>
    <name type="synonym">Armillaria bulbosa</name>
    <dbReference type="NCBI Taxonomy" id="47427"/>
    <lineage>
        <taxon>Eukaryota</taxon>
        <taxon>Fungi</taxon>
        <taxon>Dikarya</taxon>
        <taxon>Basidiomycota</taxon>
        <taxon>Agaricomycotina</taxon>
        <taxon>Agaricomycetes</taxon>
        <taxon>Agaricomycetidae</taxon>
        <taxon>Agaricales</taxon>
        <taxon>Marasmiineae</taxon>
        <taxon>Physalacriaceae</taxon>
        <taxon>Armillaria</taxon>
    </lineage>
</organism>
<reference evidence="2" key="1">
    <citation type="journal article" date="2017" name="Nat. Ecol. Evol.">
        <title>Genome expansion and lineage-specific genetic innovations in the forest pathogenic fungi Armillaria.</title>
        <authorList>
            <person name="Sipos G."/>
            <person name="Prasanna A.N."/>
            <person name="Walter M.C."/>
            <person name="O'Connor E."/>
            <person name="Balint B."/>
            <person name="Krizsan K."/>
            <person name="Kiss B."/>
            <person name="Hess J."/>
            <person name="Varga T."/>
            <person name="Slot J."/>
            <person name="Riley R."/>
            <person name="Boka B."/>
            <person name="Rigling D."/>
            <person name="Barry K."/>
            <person name="Lee J."/>
            <person name="Mihaltcheva S."/>
            <person name="LaButti K."/>
            <person name="Lipzen A."/>
            <person name="Waldron R."/>
            <person name="Moloney N.M."/>
            <person name="Sperisen C."/>
            <person name="Kredics L."/>
            <person name="Vagvoelgyi C."/>
            <person name="Patrignani A."/>
            <person name="Fitzpatrick D."/>
            <person name="Nagy I."/>
            <person name="Doyle S."/>
            <person name="Anderson J.B."/>
            <person name="Grigoriev I.V."/>
            <person name="Gueldener U."/>
            <person name="Muensterkoetter M."/>
            <person name="Nagy L.G."/>
        </authorList>
    </citation>
    <scope>NUCLEOTIDE SEQUENCE [LARGE SCALE GENOMIC DNA]</scope>
    <source>
        <strain evidence="2">Ar21-2</strain>
    </source>
</reference>
<gene>
    <name evidence="1" type="ORF">ARMGADRAFT_88049</name>
</gene>
<dbReference type="Proteomes" id="UP000217790">
    <property type="component" value="Unassembled WGS sequence"/>
</dbReference>
<evidence type="ECO:0000313" key="1">
    <source>
        <dbReference type="EMBL" id="PBK94175.1"/>
    </source>
</evidence>
<proteinExistence type="predicted"/>
<accession>A0A2H3DG29</accession>
<dbReference type="EMBL" id="KZ293654">
    <property type="protein sequence ID" value="PBK94175.1"/>
    <property type="molecule type" value="Genomic_DNA"/>
</dbReference>
<protein>
    <submittedName>
        <fullName evidence="1">Uncharacterized protein</fullName>
    </submittedName>
</protein>
<keyword evidence="2" id="KW-1185">Reference proteome</keyword>
<dbReference type="InParanoid" id="A0A2H3DG29"/>